<dbReference type="InterPro" id="IPR025166">
    <property type="entry name" value="Integrase_DNA_bind_dom"/>
</dbReference>
<dbReference type="InterPro" id="IPR002104">
    <property type="entry name" value="Integrase_catalytic"/>
</dbReference>
<dbReference type="PROSITE" id="PS51900">
    <property type="entry name" value="CB"/>
    <property type="match status" value="1"/>
</dbReference>
<name>A0A974A359_9BRAD</name>
<reference evidence="9" key="2">
    <citation type="journal article" date="2021" name="Int. J. Syst. Evol. Microbiol.">
        <title>Bradyrhizobium septentrionale sp. nov. (sv. septentrionale) and Bradyrhizobium quebecense sp. nov. (sv. septentrionale) associated with legumes native to Canada possess rearranged symbiosis genes and numerous insertion sequences.</title>
        <authorList>
            <person name="Bromfield E.S.P."/>
            <person name="Cloutier S."/>
        </authorList>
    </citation>
    <scope>NUCLEOTIDE SEQUENCE</scope>
    <source>
        <strain evidence="9">5S5</strain>
    </source>
</reference>
<reference evidence="9" key="3">
    <citation type="submission" date="2024-03" db="EMBL/GenBank/DDBJ databases">
        <authorList>
            <person name="Bromfield E.S.P."/>
            <person name="Cloutier S."/>
        </authorList>
    </citation>
    <scope>NUCLEOTIDE SEQUENCE</scope>
    <source>
        <strain evidence="9">5S5</strain>
    </source>
</reference>
<evidence type="ECO:0000313" key="10">
    <source>
        <dbReference type="Proteomes" id="UP001432046"/>
    </source>
</evidence>
<dbReference type="Pfam" id="PF00589">
    <property type="entry name" value="Phage_integrase"/>
    <property type="match status" value="1"/>
</dbReference>
<dbReference type="CDD" id="cd00801">
    <property type="entry name" value="INT_P4_C"/>
    <property type="match status" value="1"/>
</dbReference>
<dbReference type="GO" id="GO:0015074">
    <property type="term" value="P:DNA integration"/>
    <property type="evidence" value="ECO:0007669"/>
    <property type="project" value="UniProtKB-KW"/>
</dbReference>
<keyword evidence="2" id="KW-0229">DNA integration</keyword>
<gene>
    <name evidence="8" type="ORF">HAP48_034825</name>
    <name evidence="9" type="ORF">WDK88_11840</name>
</gene>
<evidence type="ECO:0000313" key="9">
    <source>
        <dbReference type="EMBL" id="WXC82220.1"/>
    </source>
</evidence>
<dbReference type="InterPro" id="IPR010998">
    <property type="entry name" value="Integrase_recombinase_N"/>
</dbReference>
<dbReference type="InterPro" id="IPR044068">
    <property type="entry name" value="CB"/>
</dbReference>
<dbReference type="GO" id="GO:0003677">
    <property type="term" value="F:DNA binding"/>
    <property type="evidence" value="ECO:0007669"/>
    <property type="project" value="UniProtKB-UniRule"/>
</dbReference>
<dbReference type="InterPro" id="IPR013762">
    <property type="entry name" value="Integrase-like_cat_sf"/>
</dbReference>
<dbReference type="Proteomes" id="UP001432046">
    <property type="component" value="Chromosome"/>
</dbReference>
<dbReference type="RefSeq" id="WP_166214592.1">
    <property type="nucleotide sequence ID" value="NZ_CP088285.1"/>
</dbReference>
<dbReference type="Pfam" id="PF13356">
    <property type="entry name" value="Arm-DNA-bind_3"/>
    <property type="match status" value="1"/>
</dbReference>
<protein>
    <submittedName>
        <fullName evidence="8">Site-specific integrase</fullName>
    </submittedName>
</protein>
<dbReference type="PANTHER" id="PTHR30629">
    <property type="entry name" value="PROPHAGE INTEGRASE"/>
    <property type="match status" value="1"/>
</dbReference>
<organism evidence="8">
    <name type="scientific">Bradyrhizobium septentrionale</name>
    <dbReference type="NCBI Taxonomy" id="1404411"/>
    <lineage>
        <taxon>Bacteria</taxon>
        <taxon>Pseudomonadati</taxon>
        <taxon>Pseudomonadota</taxon>
        <taxon>Alphaproteobacteria</taxon>
        <taxon>Hyphomicrobiales</taxon>
        <taxon>Nitrobacteraceae</taxon>
        <taxon>Bradyrhizobium</taxon>
    </lineage>
</organism>
<evidence type="ECO:0000256" key="5">
    <source>
        <dbReference type="PROSITE-ProRule" id="PRU01248"/>
    </source>
</evidence>
<keyword evidence="3 5" id="KW-0238">DNA-binding</keyword>
<dbReference type="InterPro" id="IPR038488">
    <property type="entry name" value="Integrase_DNA-bd_sf"/>
</dbReference>
<dbReference type="Gene3D" id="1.10.150.130">
    <property type="match status" value="1"/>
</dbReference>
<dbReference type="InterPro" id="IPR011010">
    <property type="entry name" value="DNA_brk_join_enz"/>
</dbReference>
<comment type="similarity">
    <text evidence="1">Belongs to the 'phage' integrase family.</text>
</comment>
<keyword evidence="10" id="KW-1185">Reference proteome</keyword>
<evidence type="ECO:0000256" key="3">
    <source>
        <dbReference type="ARBA" id="ARBA00023125"/>
    </source>
</evidence>
<keyword evidence="4" id="KW-0233">DNA recombination</keyword>
<feature type="domain" description="Core-binding (CB)" evidence="7">
    <location>
        <begin position="116"/>
        <end position="210"/>
    </location>
</feature>
<dbReference type="InterPro" id="IPR050808">
    <property type="entry name" value="Phage_Integrase"/>
</dbReference>
<evidence type="ECO:0000313" key="8">
    <source>
        <dbReference type="EMBL" id="NVI48041.1"/>
    </source>
</evidence>
<dbReference type="EMBL" id="CP147711">
    <property type="protein sequence ID" value="WXC82220.1"/>
    <property type="molecule type" value="Genomic_DNA"/>
</dbReference>
<dbReference type="PROSITE" id="PS51898">
    <property type="entry name" value="TYR_RECOMBINASE"/>
    <property type="match status" value="1"/>
</dbReference>
<dbReference type="GO" id="GO:0006310">
    <property type="term" value="P:DNA recombination"/>
    <property type="evidence" value="ECO:0007669"/>
    <property type="project" value="UniProtKB-KW"/>
</dbReference>
<dbReference type="SUPFAM" id="SSF56349">
    <property type="entry name" value="DNA breaking-rejoining enzymes"/>
    <property type="match status" value="1"/>
</dbReference>
<evidence type="ECO:0000256" key="4">
    <source>
        <dbReference type="ARBA" id="ARBA00023172"/>
    </source>
</evidence>
<dbReference type="AlphaFoldDB" id="A0A974A359"/>
<evidence type="ECO:0000256" key="1">
    <source>
        <dbReference type="ARBA" id="ARBA00008857"/>
    </source>
</evidence>
<evidence type="ECO:0000259" key="7">
    <source>
        <dbReference type="PROSITE" id="PS51900"/>
    </source>
</evidence>
<reference evidence="8" key="1">
    <citation type="submission" date="2020-06" db="EMBL/GenBank/DDBJ databases">
        <title>Whole Genome Sequence of Bradyrhizobium sp. Strain 1S1.</title>
        <authorList>
            <person name="Bromfield E.S.P."/>
            <person name="Cloutier S."/>
        </authorList>
    </citation>
    <scope>NUCLEOTIDE SEQUENCE [LARGE SCALE GENOMIC DNA]</scope>
    <source>
        <strain evidence="8">1S1</strain>
    </source>
</reference>
<evidence type="ECO:0000256" key="2">
    <source>
        <dbReference type="ARBA" id="ARBA00022908"/>
    </source>
</evidence>
<dbReference type="Gene3D" id="3.30.160.390">
    <property type="entry name" value="Integrase, DNA-binding domain"/>
    <property type="match status" value="1"/>
</dbReference>
<proteinExistence type="inferred from homology"/>
<feature type="domain" description="Tyr recombinase" evidence="6">
    <location>
        <begin position="233"/>
        <end position="436"/>
    </location>
</feature>
<evidence type="ECO:0000259" key="6">
    <source>
        <dbReference type="PROSITE" id="PS51898"/>
    </source>
</evidence>
<dbReference type="EMBL" id="JAAOLE020000001">
    <property type="protein sequence ID" value="NVI48041.1"/>
    <property type="molecule type" value="Genomic_DNA"/>
</dbReference>
<dbReference type="Gene3D" id="1.10.443.10">
    <property type="entry name" value="Intergrase catalytic core"/>
    <property type="match status" value="1"/>
</dbReference>
<sequence length="463" mass="51876">MDTTTTTEPAGKRRRNSSVVLTDRMCEKRVAKRTKIYDRKCPGLYVSVITAGVATFSFKFTDPETGKQRTGWLGVYGPDFRVEDARAKVYALRGMGAAALAETFRDRKVQQAKRGKTVAEIIEERIAWMKTEVKKADGEMRPRIETWENVASHLRRFLSPGLGKKLASEVTKQDIATRSKDIVAGKFGKPSVSNARHFRRAASGLFNWAAEPEQDYVGASPCINLGKLDPEHPRTRVLSEDEIRTFWHGLDRDDLPWDRRTRLALKFELVTMLRSGELLAAHRSELVDLDGELPRFDVPLKRVKKRRVIQQPLSDLAVEIIREALTSDKQQYVFASPLGDQPMNRKVMATALRGTKVKGKVKTPGICSLLGLRPFTPHDLRRTAATLAGDLGFDDAWIAKCLDHAASKKGDVIVPSVTGKVYNHSTRMKERRAVLDGVAAELRRIIGRPPVNAVERTELRLAA</sequence>
<accession>A0A974A359</accession>
<dbReference type="PANTHER" id="PTHR30629:SF2">
    <property type="entry name" value="PROPHAGE INTEGRASE INTS-RELATED"/>
    <property type="match status" value="1"/>
</dbReference>